<accession>A0A649VSF6</accession>
<dbReference type="RefSeq" id="YP_010059495.1">
    <property type="nucleotide sequence ID" value="NC_054726.1"/>
</dbReference>
<protein>
    <submittedName>
        <fullName evidence="2">ADP-ribosyltransferase</fullName>
    </submittedName>
</protein>
<dbReference type="Proteomes" id="UP000423065">
    <property type="component" value="Segment"/>
</dbReference>
<name>A0A649VSF6_9CAUD</name>
<sequence length="322" mass="34848">MPISTPHIVANGVVRDPDYWGLPVGTPIEPGMNPNPEAPSDSAAATTIEGAPPLPDALADLSEDDAEALRDAIHTALDNLRAILPFTNALYEKSDVIEEAVLQFLMEAEAKSPEVMLAAKEYLGDLDAMLPDVPTWPGPEIGRTEAEGFDWAASEWRSGSFYSHVEDWRDIAREVQREGFSEDDWSDDPESLHYLIPARMVSAIANSPATDAPILRGMRLSPDEAAQYERGTAFTMGISSFTSDEEMASGFAADPSQYGLNRDVSEDKTQPVVLRVLPGARAAVVDGATEFVSMGQFEVADVSESDGVKYVDITQTTPLEAQ</sequence>
<gene>
    <name evidence="2" type="primary">19</name>
    <name evidence="2" type="ORF">SEA_STORMAGEDDON_19</name>
</gene>
<keyword evidence="3" id="KW-1185">Reference proteome</keyword>
<dbReference type="KEGG" id="vg:64766728"/>
<organism evidence="2 3">
    <name type="scientific">Gordonia phage Stormageddon</name>
    <dbReference type="NCBI Taxonomy" id="2656541"/>
    <lineage>
        <taxon>Viruses</taxon>
        <taxon>Duplodnaviria</taxon>
        <taxon>Heunggongvirae</taxon>
        <taxon>Uroviricota</taxon>
        <taxon>Caudoviricetes</taxon>
        <taxon>Stormageddonvirus</taxon>
        <taxon>Stormageddonvirus Stormageddon</taxon>
    </lineage>
</organism>
<feature type="region of interest" description="Disordered" evidence="1">
    <location>
        <begin position="27"/>
        <end position="52"/>
    </location>
</feature>
<dbReference type="EMBL" id="MN586040">
    <property type="protein sequence ID" value="QGJ94882.1"/>
    <property type="molecule type" value="Genomic_DNA"/>
</dbReference>
<evidence type="ECO:0000313" key="2">
    <source>
        <dbReference type="EMBL" id="QGJ94882.1"/>
    </source>
</evidence>
<proteinExistence type="predicted"/>
<reference evidence="2 3" key="1">
    <citation type="submission" date="2019-10" db="EMBL/GenBank/DDBJ databases">
        <authorList>
            <person name="Garlena R.A."/>
            <person name="Russell D.A."/>
            <person name="Pope W.H."/>
            <person name="Jacobs-Sera D."/>
            <person name="Hatfull G.F."/>
        </authorList>
    </citation>
    <scope>NUCLEOTIDE SEQUENCE [LARGE SCALE GENOMIC DNA]</scope>
</reference>
<evidence type="ECO:0000256" key="1">
    <source>
        <dbReference type="SAM" id="MobiDB-lite"/>
    </source>
</evidence>
<evidence type="ECO:0000313" key="3">
    <source>
        <dbReference type="Proteomes" id="UP000423065"/>
    </source>
</evidence>
<dbReference type="GeneID" id="64766728"/>